<name>A0ABT9KYG9_9ACTN</name>
<feature type="domain" description="DUF4158" evidence="2">
    <location>
        <begin position="3"/>
        <end position="46"/>
    </location>
</feature>
<gene>
    <name evidence="3" type="ORF">JOF35_005837</name>
</gene>
<organism evidence="3 4">
    <name type="scientific">Streptomyces demainii</name>
    <dbReference type="NCBI Taxonomy" id="588122"/>
    <lineage>
        <taxon>Bacteria</taxon>
        <taxon>Bacillati</taxon>
        <taxon>Actinomycetota</taxon>
        <taxon>Actinomycetes</taxon>
        <taxon>Kitasatosporales</taxon>
        <taxon>Streptomycetaceae</taxon>
        <taxon>Streptomyces</taxon>
    </lineage>
</organism>
<keyword evidence="4" id="KW-1185">Reference proteome</keyword>
<dbReference type="Proteomes" id="UP001234880">
    <property type="component" value="Unassembled WGS sequence"/>
</dbReference>
<evidence type="ECO:0000259" key="2">
    <source>
        <dbReference type="Pfam" id="PF13700"/>
    </source>
</evidence>
<protein>
    <recommendedName>
        <fullName evidence="2">DUF4158 domain-containing protein</fullName>
    </recommendedName>
</protein>
<sequence>MPDPRQVPVEVAEYLAEQLGIADASCLKEYGKRDRTARTHAGEIQQAGAGGTSPKCGTS</sequence>
<feature type="region of interest" description="Disordered" evidence="1">
    <location>
        <begin position="33"/>
        <end position="59"/>
    </location>
</feature>
<comment type="caution">
    <text evidence="3">The sequence shown here is derived from an EMBL/GenBank/DDBJ whole genome shotgun (WGS) entry which is preliminary data.</text>
</comment>
<proteinExistence type="predicted"/>
<evidence type="ECO:0000313" key="3">
    <source>
        <dbReference type="EMBL" id="MDP9613499.1"/>
    </source>
</evidence>
<dbReference type="InterPro" id="IPR025296">
    <property type="entry name" value="DUF4158"/>
</dbReference>
<accession>A0ABT9KYG9</accession>
<evidence type="ECO:0000256" key="1">
    <source>
        <dbReference type="SAM" id="MobiDB-lite"/>
    </source>
</evidence>
<reference evidence="3 4" key="1">
    <citation type="submission" date="2023-07" db="EMBL/GenBank/DDBJ databases">
        <title>Sequencing the genomes of 1000 actinobacteria strains.</title>
        <authorList>
            <person name="Klenk H.-P."/>
        </authorList>
    </citation>
    <scope>NUCLEOTIDE SEQUENCE [LARGE SCALE GENOMIC DNA]</scope>
    <source>
        <strain evidence="3 4">DSM 41600</strain>
    </source>
</reference>
<dbReference type="EMBL" id="JAURUE010000002">
    <property type="protein sequence ID" value="MDP9613499.1"/>
    <property type="molecule type" value="Genomic_DNA"/>
</dbReference>
<evidence type="ECO:0000313" key="4">
    <source>
        <dbReference type="Proteomes" id="UP001234880"/>
    </source>
</evidence>
<dbReference type="Pfam" id="PF13700">
    <property type="entry name" value="DUF4158"/>
    <property type="match status" value="1"/>
</dbReference>